<evidence type="ECO:0000256" key="5">
    <source>
        <dbReference type="ARBA" id="ARBA00023077"/>
    </source>
</evidence>
<dbReference type="SUPFAM" id="SSF56935">
    <property type="entry name" value="Porins"/>
    <property type="match status" value="1"/>
</dbReference>
<dbReference type="Proteomes" id="UP000247763">
    <property type="component" value="Chromosome"/>
</dbReference>
<dbReference type="GO" id="GO:0009279">
    <property type="term" value="C:cell outer membrane"/>
    <property type="evidence" value="ECO:0007669"/>
    <property type="project" value="UniProtKB-SubCell"/>
</dbReference>
<dbReference type="Pfam" id="PF07715">
    <property type="entry name" value="Plug"/>
    <property type="match status" value="1"/>
</dbReference>
<reference evidence="14" key="1">
    <citation type="submission" date="2018-05" db="EMBL/GenBank/DDBJ databases">
        <title>Genome sequencing of Phenylobacterium sp. HYN0004.</title>
        <authorList>
            <person name="Yi H."/>
            <person name="Baek C."/>
        </authorList>
    </citation>
    <scope>NUCLEOTIDE SEQUENCE [LARGE SCALE GENOMIC DNA]</scope>
    <source>
        <strain evidence="14">HYN0004</strain>
    </source>
</reference>
<evidence type="ECO:0000313" key="14">
    <source>
        <dbReference type="Proteomes" id="UP000247763"/>
    </source>
</evidence>
<accession>A0A2Z3HZF1</accession>
<evidence type="ECO:0000259" key="12">
    <source>
        <dbReference type="Pfam" id="PF07715"/>
    </source>
</evidence>
<keyword evidence="13" id="KW-0675">Receptor</keyword>
<feature type="signal peptide" evidence="10">
    <location>
        <begin position="1"/>
        <end position="27"/>
    </location>
</feature>
<evidence type="ECO:0000256" key="9">
    <source>
        <dbReference type="RuleBase" id="RU003357"/>
    </source>
</evidence>
<dbReference type="EMBL" id="CP029479">
    <property type="protein sequence ID" value="AWM76584.1"/>
    <property type="molecule type" value="Genomic_DNA"/>
</dbReference>
<keyword evidence="2 8" id="KW-0813">Transport</keyword>
<evidence type="ECO:0000256" key="6">
    <source>
        <dbReference type="ARBA" id="ARBA00023136"/>
    </source>
</evidence>
<keyword evidence="4 8" id="KW-0812">Transmembrane</keyword>
<feature type="domain" description="TonB-dependent receptor plug" evidence="12">
    <location>
        <begin position="49"/>
        <end position="167"/>
    </location>
</feature>
<feature type="domain" description="TonB-dependent receptor-like beta-barrel" evidence="11">
    <location>
        <begin position="370"/>
        <end position="959"/>
    </location>
</feature>
<feature type="chain" id="PRO_5016402427" evidence="10">
    <location>
        <begin position="28"/>
        <end position="997"/>
    </location>
</feature>
<dbReference type="PANTHER" id="PTHR47234:SF2">
    <property type="entry name" value="TONB-DEPENDENT RECEPTOR"/>
    <property type="match status" value="1"/>
</dbReference>
<name>A0A2Z3HZF1_9CAUL</name>
<dbReference type="InterPro" id="IPR000531">
    <property type="entry name" value="Beta-barrel_TonB"/>
</dbReference>
<keyword evidence="6 8" id="KW-0472">Membrane</keyword>
<dbReference type="PROSITE" id="PS52016">
    <property type="entry name" value="TONB_DEPENDENT_REC_3"/>
    <property type="match status" value="1"/>
</dbReference>
<keyword evidence="10" id="KW-0732">Signal</keyword>
<evidence type="ECO:0000256" key="3">
    <source>
        <dbReference type="ARBA" id="ARBA00022452"/>
    </source>
</evidence>
<keyword evidence="7 8" id="KW-0998">Cell outer membrane</keyword>
<comment type="subcellular location">
    <subcellularLocation>
        <location evidence="1 8">Cell outer membrane</location>
        <topology evidence="1 8">Multi-pass membrane protein</topology>
    </subcellularLocation>
</comment>
<evidence type="ECO:0000256" key="4">
    <source>
        <dbReference type="ARBA" id="ARBA00022692"/>
    </source>
</evidence>
<proteinExistence type="inferred from homology"/>
<dbReference type="InterPro" id="IPR036942">
    <property type="entry name" value="Beta-barrel_TonB_sf"/>
</dbReference>
<protein>
    <submittedName>
        <fullName evidence="13">TonB-dependent receptor</fullName>
    </submittedName>
</protein>
<evidence type="ECO:0000256" key="1">
    <source>
        <dbReference type="ARBA" id="ARBA00004571"/>
    </source>
</evidence>
<dbReference type="InterPro" id="IPR039426">
    <property type="entry name" value="TonB-dep_rcpt-like"/>
</dbReference>
<keyword evidence="14" id="KW-1185">Reference proteome</keyword>
<organism evidence="13 14">
    <name type="scientific">Phenylobacterium parvum</name>
    <dbReference type="NCBI Taxonomy" id="2201350"/>
    <lineage>
        <taxon>Bacteria</taxon>
        <taxon>Pseudomonadati</taxon>
        <taxon>Pseudomonadota</taxon>
        <taxon>Alphaproteobacteria</taxon>
        <taxon>Caulobacterales</taxon>
        <taxon>Caulobacteraceae</taxon>
        <taxon>Phenylobacterium</taxon>
    </lineage>
</organism>
<comment type="similarity">
    <text evidence="8 9">Belongs to the TonB-dependent receptor family.</text>
</comment>
<evidence type="ECO:0000259" key="11">
    <source>
        <dbReference type="Pfam" id="PF00593"/>
    </source>
</evidence>
<evidence type="ECO:0000256" key="2">
    <source>
        <dbReference type="ARBA" id="ARBA00022448"/>
    </source>
</evidence>
<dbReference type="OrthoDB" id="7051241at2"/>
<dbReference type="InterPro" id="IPR012910">
    <property type="entry name" value="Plug_dom"/>
</dbReference>
<dbReference type="InterPro" id="IPR037066">
    <property type="entry name" value="Plug_dom_sf"/>
</dbReference>
<evidence type="ECO:0000256" key="10">
    <source>
        <dbReference type="SAM" id="SignalP"/>
    </source>
</evidence>
<keyword evidence="3 8" id="KW-1134">Transmembrane beta strand</keyword>
<sequence>MAFRHALLRTTVISGLAALAFAPSALAQEATDVDELVVTGSRIKSSAYTSASPIQVITGETQTLQGLVDTAEVLQRSSLASGSFQVNNQLTGFVTTGGPGVNTINLRGLGSNRNLVLLNGRRVGPAGTRGTVGPVDLNVIPQSVVNRIEILKDGASSIYGSDAIAGVTNIITNDRIDGGEVQIYGNMGEQRGGETFRINGTWGKTFDRGYLNISGDYYEQKVLRREDRDDTACAADYLVDPATGQRVDYKNTEGGTKCYNLFANTLRTGSFGDLVYTLPGITYPTAAQGNAGSNATIAVPAGFARSARAGFPLTYPYAEQEDPLFGRASILSPVKRYTIYATAGIDLTPNIEGYTEVLLNRRESAQYGVRQFFPSLATAWILGNPNNPYGASLGSQLPIIPMKSDRAQTVDYARVLFGMKGDISGLGFLDGWSWDAFVQHSRSDADYGVDVIYNDRVLAVTTGALACDQTRITISGGQCSSIPTGIPLTSQRVLAGNFNAAESAFLFGYEIGNTVYEQTQFEASMTGDLFQLPAGGVGTAIGVSYRKDRIDDQPGINERSGNFWGSSSAGRTRGGDTVKEVFAEFNVPVLSGVRFVEALDLTLSGRYTDYESYGSNETYKVGLNWAIAPWLKIRASDGTSFRAPALYELYLANQTSFLGQTSVDPCIRYEESSNEFIRTNCAAAGVPQGYTAAGTSSATIVTGGGAGVLEAETSKARTFGIVFTPKQFDLSVAVDYFEIEVNDEVRQFGASNITFQCYSRQDFPNNPYCGLITRATGATPQITTINNSYVNVASQKNRGIDLNIRYVNEFDFGRLQIEGEFTWQLEDKTQLLGSSTVEDFNGTTYGYDGPDFTGNVNARFSKNDWTVFWGMNIIGKGSDTGYLGRDEFLSTRYSTTCRNSAGAVAPCTTLLASAATAGGLTVIGTPILYKQYTEFYMTHDLTVRKRMDKWTLQGGVQNLFDERPPAGSAGQFRIGTAALNGYDMVGRSVFLRAGYKW</sequence>
<evidence type="ECO:0000256" key="7">
    <source>
        <dbReference type="ARBA" id="ARBA00023237"/>
    </source>
</evidence>
<dbReference type="Gene3D" id="2.170.130.10">
    <property type="entry name" value="TonB-dependent receptor, plug domain"/>
    <property type="match status" value="1"/>
</dbReference>
<dbReference type="PANTHER" id="PTHR47234">
    <property type="match status" value="1"/>
</dbReference>
<dbReference type="Gene3D" id="2.40.170.20">
    <property type="entry name" value="TonB-dependent receptor, beta-barrel domain"/>
    <property type="match status" value="1"/>
</dbReference>
<gene>
    <name evidence="13" type="ORF">HYN04_01660</name>
</gene>
<dbReference type="Pfam" id="PF00593">
    <property type="entry name" value="TonB_dep_Rec_b-barrel"/>
    <property type="match status" value="1"/>
</dbReference>
<evidence type="ECO:0000313" key="13">
    <source>
        <dbReference type="EMBL" id="AWM76584.1"/>
    </source>
</evidence>
<dbReference type="AlphaFoldDB" id="A0A2Z3HZF1"/>
<dbReference type="RefSeq" id="WP_110449153.1">
    <property type="nucleotide sequence ID" value="NZ_CP029479.1"/>
</dbReference>
<keyword evidence="5 9" id="KW-0798">TonB box</keyword>
<evidence type="ECO:0000256" key="8">
    <source>
        <dbReference type="PROSITE-ProRule" id="PRU01360"/>
    </source>
</evidence>
<dbReference type="KEGG" id="phb:HYN04_01660"/>